<reference evidence="2 3" key="1">
    <citation type="submission" date="2019-07" db="EMBL/GenBank/DDBJ databases">
        <title>Bifidobacterium asteroides genomes.</title>
        <authorList>
            <person name="Zheng H."/>
        </authorList>
    </citation>
    <scope>NUCLEOTIDE SEQUENCE [LARGE SCALE GENOMIC DNA]</scope>
    <source>
        <strain evidence="2 3">W8111</strain>
    </source>
</reference>
<dbReference type="AlphaFoldDB" id="A0A556R9U9"/>
<keyword evidence="1" id="KW-0472">Membrane</keyword>
<evidence type="ECO:0008006" key="4">
    <source>
        <dbReference type="Google" id="ProtNLM"/>
    </source>
</evidence>
<comment type="caution">
    <text evidence="2">The sequence shown here is derived from an EMBL/GenBank/DDBJ whole genome shotgun (WGS) entry which is preliminary data.</text>
</comment>
<organism evidence="2 3">
    <name type="scientific">Bifidobacterium asteroides</name>
    <dbReference type="NCBI Taxonomy" id="1684"/>
    <lineage>
        <taxon>Bacteria</taxon>
        <taxon>Bacillati</taxon>
        <taxon>Actinomycetota</taxon>
        <taxon>Actinomycetes</taxon>
        <taxon>Bifidobacteriales</taxon>
        <taxon>Bifidobacteriaceae</taxon>
        <taxon>Bifidobacterium</taxon>
    </lineage>
</organism>
<feature type="transmembrane region" description="Helical" evidence="1">
    <location>
        <begin position="12"/>
        <end position="28"/>
    </location>
</feature>
<protein>
    <recommendedName>
        <fullName evidence="4">Phage minor structural protein</fullName>
    </recommendedName>
</protein>
<dbReference type="Proteomes" id="UP000317536">
    <property type="component" value="Unassembled WGS sequence"/>
</dbReference>
<keyword evidence="1" id="KW-1133">Transmembrane helix</keyword>
<keyword evidence="1" id="KW-0812">Transmembrane</keyword>
<dbReference type="EMBL" id="VMHJ01000002">
    <property type="protein sequence ID" value="TSJ85665.1"/>
    <property type="molecule type" value="Genomic_DNA"/>
</dbReference>
<evidence type="ECO:0000256" key="1">
    <source>
        <dbReference type="SAM" id="Phobius"/>
    </source>
</evidence>
<sequence length="104" mass="11474">MPDLLMTLLESVVPMLLTGVGGMCGWLLKSHKREAARDLAMETGLRTLLRAELLEIHAKYVPMDYIPLGVMEEADRVYQAYHSLGGNGAGTKVYEELKALPTVD</sequence>
<name>A0A556R9U9_9BIFI</name>
<gene>
    <name evidence="2" type="ORF">FPK29_04705</name>
</gene>
<evidence type="ECO:0000313" key="3">
    <source>
        <dbReference type="Proteomes" id="UP000317536"/>
    </source>
</evidence>
<evidence type="ECO:0000313" key="2">
    <source>
        <dbReference type="EMBL" id="TSJ85665.1"/>
    </source>
</evidence>
<proteinExistence type="predicted"/>
<accession>A0A556R9U9</accession>